<sequence length="172" mass="19105">MSEQNQENTDGEVSAVPGKGSKSIAARWGANVAKIGYCPVPSILLRAQRRLGLNPSQLAVLLQIVEHWWDASRAPYPSKAELSDRLGISERQIQRYIKQMEEAGLLARVAYYGDSGGRENNRYDLSGLVNRLAEIAPDFIAEREERKRKRKAAAMPGGGRRRTSRVKVSTTP</sequence>
<dbReference type="InterPro" id="IPR036388">
    <property type="entry name" value="WH-like_DNA-bd_sf"/>
</dbReference>
<dbReference type="SUPFAM" id="SSF46785">
    <property type="entry name" value="Winged helix' DNA-binding domain"/>
    <property type="match status" value="1"/>
</dbReference>
<dbReference type="Gene3D" id="1.10.10.10">
    <property type="entry name" value="Winged helix-like DNA-binding domain superfamily/Winged helix DNA-binding domain"/>
    <property type="match status" value="1"/>
</dbReference>
<keyword evidence="3" id="KW-1185">Reference proteome</keyword>
<evidence type="ECO:0008006" key="4">
    <source>
        <dbReference type="Google" id="ProtNLM"/>
    </source>
</evidence>
<evidence type="ECO:0000313" key="3">
    <source>
        <dbReference type="Proteomes" id="UP001337723"/>
    </source>
</evidence>
<dbReference type="EMBL" id="AP027266">
    <property type="protein sequence ID" value="BDW86470.1"/>
    <property type="molecule type" value="Genomic_DNA"/>
</dbReference>
<proteinExistence type="predicted"/>
<dbReference type="Proteomes" id="UP001337723">
    <property type="component" value="Chromosome"/>
</dbReference>
<gene>
    <name evidence="2" type="ORF">MACH21_26470</name>
</gene>
<dbReference type="InterPro" id="IPR036390">
    <property type="entry name" value="WH_DNA-bd_sf"/>
</dbReference>
<name>A0AA48HEU8_9RHOB</name>
<dbReference type="AlphaFoldDB" id="A0AA48HEU8"/>
<feature type="region of interest" description="Disordered" evidence="1">
    <location>
        <begin position="144"/>
        <end position="172"/>
    </location>
</feature>
<dbReference type="KEGG" id="rmai:MACH21_26470"/>
<dbReference type="Pfam" id="PF13730">
    <property type="entry name" value="HTH_36"/>
    <property type="match status" value="1"/>
</dbReference>
<reference evidence="2 3" key="1">
    <citation type="submission" date="2023-01" db="EMBL/GenBank/DDBJ databases">
        <title>Complete genome sequence of Roseicyclus marinus strain Dej080120_10.</title>
        <authorList>
            <person name="Ueki S."/>
            <person name="Maruyama F."/>
        </authorList>
    </citation>
    <scope>NUCLEOTIDE SEQUENCE [LARGE SCALE GENOMIC DNA]</scope>
    <source>
        <strain evidence="2 3">Dej080120_10</strain>
    </source>
</reference>
<organism evidence="2 3">
    <name type="scientific">Roseicyclus marinus</name>
    <dbReference type="NCBI Taxonomy" id="2161673"/>
    <lineage>
        <taxon>Bacteria</taxon>
        <taxon>Pseudomonadati</taxon>
        <taxon>Pseudomonadota</taxon>
        <taxon>Alphaproteobacteria</taxon>
        <taxon>Rhodobacterales</taxon>
        <taxon>Roseobacteraceae</taxon>
        <taxon>Roseicyclus</taxon>
    </lineage>
</organism>
<accession>A0AA48HEU8</accession>
<dbReference type="RefSeq" id="WP_338272406.1">
    <property type="nucleotide sequence ID" value="NZ_AP027266.1"/>
</dbReference>
<evidence type="ECO:0000313" key="2">
    <source>
        <dbReference type="EMBL" id="BDW86470.1"/>
    </source>
</evidence>
<protein>
    <recommendedName>
        <fullName evidence="4">Helix-turn-helix protein</fullName>
    </recommendedName>
</protein>
<evidence type="ECO:0000256" key="1">
    <source>
        <dbReference type="SAM" id="MobiDB-lite"/>
    </source>
</evidence>